<dbReference type="EMBL" id="SHME01000004">
    <property type="protein sequence ID" value="TAA18514.1"/>
    <property type="molecule type" value="Genomic_DNA"/>
</dbReference>
<evidence type="ECO:0000313" key="1">
    <source>
        <dbReference type="EMBL" id="TAA18514.1"/>
    </source>
</evidence>
<gene>
    <name evidence="1" type="ORF">EA658_15535</name>
</gene>
<accession>A0ABY1WBX6</accession>
<name>A0ABY1WBX6_9GAMM</name>
<reference evidence="1 2" key="1">
    <citation type="submission" date="2019-02" db="EMBL/GenBank/DDBJ databases">
        <title>WGS of Pseudoxanthomonas species novum from clinical isolates.</title>
        <authorList>
            <person name="Bernier A.-M."/>
            <person name="Bernard K."/>
            <person name="Vachon A."/>
        </authorList>
    </citation>
    <scope>NUCLEOTIDE SEQUENCE [LARGE SCALE GENOMIC DNA]</scope>
    <source>
        <strain evidence="2">NML 170316</strain>
    </source>
</reference>
<keyword evidence="2" id="KW-1185">Reference proteome</keyword>
<protein>
    <submittedName>
        <fullName evidence="1">Uncharacterized protein</fullName>
    </submittedName>
</protein>
<dbReference type="Proteomes" id="UP000293089">
    <property type="component" value="Unassembled WGS sequence"/>
</dbReference>
<sequence length="99" mass="11385">MPTALDERLSRRFWFEHSSGERLYPYKLRDTKTGRVTYRVAVGQAGANKVVNQVQLDDVEDVYRHVFGKNYSVRMCSVDGKTEGLYAKDGYSIVRTSED</sequence>
<comment type="caution">
    <text evidence="1">The sequence shown here is derived from an EMBL/GenBank/DDBJ whole genome shotgun (WGS) entry which is preliminary data.</text>
</comment>
<evidence type="ECO:0000313" key="2">
    <source>
        <dbReference type="Proteomes" id="UP000293089"/>
    </source>
</evidence>
<proteinExistence type="predicted"/>
<organism evidence="1 2">
    <name type="scientific">Pseudoxanthomonas winnipegensis</name>
    <dbReference type="NCBI Taxonomy" id="2480810"/>
    <lineage>
        <taxon>Bacteria</taxon>
        <taxon>Pseudomonadati</taxon>
        <taxon>Pseudomonadota</taxon>
        <taxon>Gammaproteobacteria</taxon>
        <taxon>Lysobacterales</taxon>
        <taxon>Lysobacteraceae</taxon>
        <taxon>Pseudoxanthomonas</taxon>
    </lineage>
</organism>
<dbReference type="RefSeq" id="WP_130529475.1">
    <property type="nucleotide sequence ID" value="NZ_SHMD01000002.1"/>
</dbReference>